<dbReference type="InterPro" id="IPR046732">
    <property type="entry name" value="DUF6624"/>
</dbReference>
<name>A0A9D1L1K9_9FIRM</name>
<sequence>MYAKASDILEMAQKDEALRVQLAQSGELVRYDYHPLLEKCHLENAQKLQHILNVHGFPTLQNSDPQVVEACWLVIQHAISQPAFMKACLSQMQQLPDTIFPRKYQAYLSDRIAFYQRRPQRYGTQFDYDDNGHMAIWQLEDPLQVDAWRQSVGLPPLSDVYERLKTYVPISKEAASAHQKQMLDWLVRTGWYQVEDTQTSSFFAH</sequence>
<accession>A0A9D1L1K9</accession>
<dbReference type="EMBL" id="DVMJ01000071">
    <property type="protein sequence ID" value="HIU14067.1"/>
    <property type="molecule type" value="Genomic_DNA"/>
</dbReference>
<evidence type="ECO:0000313" key="2">
    <source>
        <dbReference type="Proteomes" id="UP000824175"/>
    </source>
</evidence>
<organism evidence="1 2">
    <name type="scientific">Candidatus Fimiplasma intestinipullorum</name>
    <dbReference type="NCBI Taxonomy" id="2840825"/>
    <lineage>
        <taxon>Bacteria</taxon>
        <taxon>Bacillati</taxon>
        <taxon>Bacillota</taxon>
        <taxon>Clostridia</taxon>
        <taxon>Eubacteriales</taxon>
        <taxon>Candidatus Fimiplasma</taxon>
    </lineage>
</organism>
<dbReference type="Proteomes" id="UP000824175">
    <property type="component" value="Unassembled WGS sequence"/>
</dbReference>
<dbReference type="AlphaFoldDB" id="A0A9D1L1K9"/>
<comment type="caution">
    <text evidence="1">The sequence shown here is derived from an EMBL/GenBank/DDBJ whole genome shotgun (WGS) entry which is preliminary data.</text>
</comment>
<proteinExistence type="predicted"/>
<reference evidence="1" key="1">
    <citation type="submission" date="2020-10" db="EMBL/GenBank/DDBJ databases">
        <authorList>
            <person name="Gilroy R."/>
        </authorList>
    </citation>
    <scope>NUCLEOTIDE SEQUENCE</scope>
    <source>
        <strain evidence="1">CHK195-11698</strain>
    </source>
</reference>
<dbReference type="Pfam" id="PF20329">
    <property type="entry name" value="DUF6624"/>
    <property type="match status" value="1"/>
</dbReference>
<evidence type="ECO:0000313" key="1">
    <source>
        <dbReference type="EMBL" id="HIU14067.1"/>
    </source>
</evidence>
<protein>
    <submittedName>
        <fullName evidence="1">Uncharacterized protein</fullName>
    </submittedName>
</protein>
<reference evidence="1" key="2">
    <citation type="journal article" date="2021" name="PeerJ">
        <title>Extensive microbial diversity within the chicken gut microbiome revealed by metagenomics and culture.</title>
        <authorList>
            <person name="Gilroy R."/>
            <person name="Ravi A."/>
            <person name="Getino M."/>
            <person name="Pursley I."/>
            <person name="Horton D.L."/>
            <person name="Alikhan N.F."/>
            <person name="Baker D."/>
            <person name="Gharbi K."/>
            <person name="Hall N."/>
            <person name="Watson M."/>
            <person name="Adriaenssens E.M."/>
            <person name="Foster-Nyarko E."/>
            <person name="Jarju S."/>
            <person name="Secka A."/>
            <person name="Antonio M."/>
            <person name="Oren A."/>
            <person name="Chaudhuri R.R."/>
            <person name="La Ragione R."/>
            <person name="Hildebrand F."/>
            <person name="Pallen M.J."/>
        </authorList>
    </citation>
    <scope>NUCLEOTIDE SEQUENCE</scope>
    <source>
        <strain evidence="1">CHK195-11698</strain>
    </source>
</reference>
<gene>
    <name evidence="1" type="ORF">IAD15_08370</name>
</gene>